<proteinExistence type="predicted"/>
<dbReference type="AlphaFoldDB" id="A0A9W4WPK2"/>
<keyword evidence="2" id="KW-1185">Reference proteome</keyword>
<accession>A0A9W4WPK2</accession>
<evidence type="ECO:0000313" key="2">
    <source>
        <dbReference type="Proteomes" id="UP001153678"/>
    </source>
</evidence>
<organism evidence="1 2">
    <name type="scientific">Funneliformis geosporum</name>
    <dbReference type="NCBI Taxonomy" id="1117311"/>
    <lineage>
        <taxon>Eukaryota</taxon>
        <taxon>Fungi</taxon>
        <taxon>Fungi incertae sedis</taxon>
        <taxon>Mucoromycota</taxon>
        <taxon>Glomeromycotina</taxon>
        <taxon>Glomeromycetes</taxon>
        <taxon>Glomerales</taxon>
        <taxon>Glomeraceae</taxon>
        <taxon>Funneliformis</taxon>
    </lineage>
</organism>
<evidence type="ECO:0000313" key="1">
    <source>
        <dbReference type="EMBL" id="CAI2176671.1"/>
    </source>
</evidence>
<gene>
    <name evidence="1" type="ORF">FWILDA_LOCUS7699</name>
</gene>
<dbReference type="EMBL" id="CAMKVN010001536">
    <property type="protein sequence ID" value="CAI2176671.1"/>
    <property type="molecule type" value="Genomic_DNA"/>
</dbReference>
<comment type="caution">
    <text evidence="1">The sequence shown here is derived from an EMBL/GenBank/DDBJ whole genome shotgun (WGS) entry which is preliminary data.</text>
</comment>
<dbReference type="SUPFAM" id="SSF52047">
    <property type="entry name" value="RNI-like"/>
    <property type="match status" value="1"/>
</dbReference>
<reference evidence="1" key="1">
    <citation type="submission" date="2022-08" db="EMBL/GenBank/DDBJ databases">
        <authorList>
            <person name="Kallberg Y."/>
            <person name="Tangrot J."/>
            <person name="Rosling A."/>
        </authorList>
    </citation>
    <scope>NUCLEOTIDE SEQUENCE</scope>
    <source>
        <strain evidence="1">Wild A</strain>
    </source>
</reference>
<sequence>MSLFKLLVVNRTWCRMVIPILWKYPLQRPSKRSRRLIIRTYISCLNQREKSLLISQGILTMEEATTPLFPYAKYLKSLSQFDLWISIRWWLEQKETYKTSIIPKLITKFFINNEKYLTKSLQIENLFEHLWNMIMRCSFNLHSLEFTSAHENLETSNLLTTIYNNPGLTYLKHLVIRISEENLKLKELLKTIPLICKHLNHLSVSINELIEKGIIVDIINSQTNLKTLKLWASNHILDGIMNDCLVQPKLSNTLTCINFNSNNFNEISSLKGLVNCVNLKNLMFNHCKGIELQNFDDLSTFKLQLFSLILLDNSWSSEITAMIIKTFCSDKLTFLSFDTFSSDIIKALITTNSINITHLKISKCFNQEMILFDWISKLIDLKELRIYIYDSYGITHDEILIMLGKNLLLCNELNVLQLHFDFTLDDYLESIRNYVYRKNDNLKLINLLYLSSIYVGWGHDEWKIVKEIEAKGVKVTNSKQI</sequence>
<dbReference type="Proteomes" id="UP001153678">
    <property type="component" value="Unassembled WGS sequence"/>
</dbReference>
<name>A0A9W4WPK2_9GLOM</name>
<protein>
    <submittedName>
        <fullName evidence="1">9_t:CDS:1</fullName>
    </submittedName>
</protein>